<dbReference type="GO" id="GO:0008710">
    <property type="term" value="F:8-amino-7-oxononanoate synthase activity"/>
    <property type="evidence" value="ECO:0007669"/>
    <property type="project" value="TreeGrafter"/>
</dbReference>
<dbReference type="PANTHER" id="PTHR13693">
    <property type="entry name" value="CLASS II AMINOTRANSFERASE/8-AMINO-7-OXONONANOATE SYNTHASE"/>
    <property type="match status" value="1"/>
</dbReference>
<dbReference type="OrthoDB" id="9807157at2"/>
<evidence type="ECO:0000259" key="4">
    <source>
        <dbReference type="Pfam" id="PF00155"/>
    </source>
</evidence>
<dbReference type="RefSeq" id="WP_028754902.1">
    <property type="nucleotide sequence ID" value="NZ_JACIIG010000020.1"/>
</dbReference>
<dbReference type="InterPro" id="IPR050087">
    <property type="entry name" value="AON_synthase_class-II"/>
</dbReference>
<dbReference type="Pfam" id="PF00155">
    <property type="entry name" value="Aminotran_1_2"/>
    <property type="match status" value="1"/>
</dbReference>
<evidence type="ECO:0000256" key="3">
    <source>
        <dbReference type="ARBA" id="ARBA00022898"/>
    </source>
</evidence>
<dbReference type="GO" id="GO:0030170">
    <property type="term" value="F:pyridoxal phosphate binding"/>
    <property type="evidence" value="ECO:0007669"/>
    <property type="project" value="InterPro"/>
</dbReference>
<name>A0A7W6ZZI5_9HYPH</name>
<feature type="domain" description="Aminotransferase class I/classII large" evidence="4">
    <location>
        <begin position="63"/>
        <end position="408"/>
    </location>
</feature>
<sequence>MSDDHQSPTAAAVQRSYRNTLSVIDFAERNLAAAEQEGLMALYAKPSKDRSVFLPTVSHDRKVIDFVRCSYLGLDNHPRILEGAVQAVRQHNALHWSCARTRLNFGFLGELEEALSDLFAARVITYTTVLAANMGALPLLASGHLTENKRPTIVFDRLAHATLAFHKPVAACETQVETIAHNDLNTLEDICRRNDRVAYVCDGAYSMGGSAPIADLLTLQDRYGLFLYIDDAHGISLFGTSGEGFARSQLGPNLGERTIIAASLGKGFGASGGLLMLGTSRQEQLFRRFSVAYAFSASLNLAAIGAAMASQSLHRTEELKFRQDALARRIIAFDRKVASEQAGSTLPIRTIEFGDENSAIRAARRILNKGFFTSVIFFPTIAKDKAGLRICVTASHTMEDIEGLSRAIREAREEQGSN</sequence>
<comment type="cofactor">
    <cofactor evidence="1">
        <name>pyridoxal 5'-phosphate</name>
        <dbReference type="ChEBI" id="CHEBI:597326"/>
    </cofactor>
</comment>
<protein>
    <submittedName>
        <fullName evidence="5">7-keto-8-aminopelargonate synthetase-like enzyme</fullName>
    </submittedName>
</protein>
<proteinExistence type="predicted"/>
<comment type="caution">
    <text evidence="5">The sequence shown here is derived from an EMBL/GenBank/DDBJ whole genome shotgun (WGS) entry which is preliminary data.</text>
</comment>
<dbReference type="EMBL" id="JACIIG010000020">
    <property type="protein sequence ID" value="MBB4571152.1"/>
    <property type="molecule type" value="Genomic_DNA"/>
</dbReference>
<gene>
    <name evidence="5" type="ORF">GGE60_005310</name>
</gene>
<keyword evidence="2" id="KW-0808">Transferase</keyword>
<evidence type="ECO:0000256" key="1">
    <source>
        <dbReference type="ARBA" id="ARBA00001933"/>
    </source>
</evidence>
<dbReference type="AlphaFoldDB" id="A0A7W6ZZI5"/>
<keyword evidence="3" id="KW-0663">Pyridoxal phosphate</keyword>
<organism evidence="5 6">
    <name type="scientific">Rhizobium leucaenae</name>
    <dbReference type="NCBI Taxonomy" id="29450"/>
    <lineage>
        <taxon>Bacteria</taxon>
        <taxon>Pseudomonadati</taxon>
        <taxon>Pseudomonadota</taxon>
        <taxon>Alphaproteobacteria</taxon>
        <taxon>Hyphomicrobiales</taxon>
        <taxon>Rhizobiaceae</taxon>
        <taxon>Rhizobium/Agrobacterium group</taxon>
        <taxon>Rhizobium</taxon>
    </lineage>
</organism>
<evidence type="ECO:0000313" key="5">
    <source>
        <dbReference type="EMBL" id="MBB4571152.1"/>
    </source>
</evidence>
<reference evidence="5 6" key="1">
    <citation type="submission" date="2020-08" db="EMBL/GenBank/DDBJ databases">
        <title>Genomic Encyclopedia of Type Strains, Phase IV (KMG-V): Genome sequencing to study the core and pangenomes of soil and plant-associated prokaryotes.</title>
        <authorList>
            <person name="Whitman W."/>
        </authorList>
    </citation>
    <scope>NUCLEOTIDE SEQUENCE [LARGE SCALE GENOMIC DNA]</scope>
    <source>
        <strain evidence="5 6">SEMIA 492</strain>
    </source>
</reference>
<evidence type="ECO:0000313" key="6">
    <source>
        <dbReference type="Proteomes" id="UP000543836"/>
    </source>
</evidence>
<dbReference type="InterPro" id="IPR015424">
    <property type="entry name" value="PyrdxlP-dep_Trfase"/>
</dbReference>
<dbReference type="InterPro" id="IPR004839">
    <property type="entry name" value="Aminotransferase_I/II_large"/>
</dbReference>
<evidence type="ECO:0000256" key="2">
    <source>
        <dbReference type="ARBA" id="ARBA00022679"/>
    </source>
</evidence>
<keyword evidence="6" id="KW-1185">Reference proteome</keyword>
<accession>A0A7W6ZZI5</accession>
<dbReference type="PANTHER" id="PTHR13693:SF100">
    <property type="entry name" value="8-AMINO-7-OXONONANOATE SYNTHASE"/>
    <property type="match status" value="1"/>
</dbReference>
<dbReference type="SUPFAM" id="SSF53383">
    <property type="entry name" value="PLP-dependent transferases"/>
    <property type="match status" value="1"/>
</dbReference>
<dbReference type="InterPro" id="IPR015421">
    <property type="entry name" value="PyrdxlP-dep_Trfase_major"/>
</dbReference>
<dbReference type="Gene3D" id="3.40.640.10">
    <property type="entry name" value="Type I PLP-dependent aspartate aminotransferase-like (Major domain)"/>
    <property type="match status" value="1"/>
</dbReference>
<dbReference type="Proteomes" id="UP000543836">
    <property type="component" value="Unassembled WGS sequence"/>
</dbReference>
<dbReference type="GO" id="GO:0009102">
    <property type="term" value="P:biotin biosynthetic process"/>
    <property type="evidence" value="ECO:0007669"/>
    <property type="project" value="TreeGrafter"/>
</dbReference>
<dbReference type="InterPro" id="IPR015422">
    <property type="entry name" value="PyrdxlP-dep_Trfase_small"/>
</dbReference>
<dbReference type="NCBIfam" id="NF005697">
    <property type="entry name" value="PRK07505.1"/>
    <property type="match status" value="1"/>
</dbReference>
<dbReference type="Gene3D" id="3.90.1150.10">
    <property type="entry name" value="Aspartate Aminotransferase, domain 1"/>
    <property type="match status" value="1"/>
</dbReference>